<dbReference type="GO" id="GO:0003677">
    <property type="term" value="F:DNA binding"/>
    <property type="evidence" value="ECO:0007669"/>
    <property type="project" value="UniProtKB-KW"/>
</dbReference>
<evidence type="ECO:0000313" key="4">
    <source>
        <dbReference type="Proteomes" id="UP000612585"/>
    </source>
</evidence>
<dbReference type="PANTHER" id="PTHR30204:SF97">
    <property type="entry name" value="MERR FAMILY REGULATORY PROTEIN"/>
    <property type="match status" value="1"/>
</dbReference>
<dbReference type="Gene3D" id="3.20.80.10">
    <property type="entry name" value="Regulatory factor, effector binding domain"/>
    <property type="match status" value="1"/>
</dbReference>
<dbReference type="PANTHER" id="PTHR30204">
    <property type="entry name" value="REDOX-CYCLING DRUG-SENSING TRANSCRIPTIONAL ACTIVATOR SOXR"/>
    <property type="match status" value="1"/>
</dbReference>
<dbReference type="InterPro" id="IPR009061">
    <property type="entry name" value="DNA-bd_dom_put_sf"/>
</dbReference>
<dbReference type="Gene3D" id="1.10.1660.10">
    <property type="match status" value="1"/>
</dbReference>
<dbReference type="RefSeq" id="WP_204011973.1">
    <property type="nucleotide sequence ID" value="NZ_BOPG01000107.1"/>
</dbReference>
<sequence>MDDLLPIGAFSRATLISANTLRAYHESGLLVPAVVNLRTGYRGYGVAQLGDAAVIRHLRALDVPLAAIREVLASRDPAVTRRVLVEHHERTLAQQARVEQILRVTGDLLADPAAVTPAVVTERTMPPVRAFTMTGEVREDQFAAFLGEAYPLLYASVAEAGAVAAGPPGALFPVEYHDEPMPVTAYVPAERGTARLPGGRFAVAEFVGPYRSMSAGYRALGGWLAGTNLAIADRIREIYVIGPDDEVAEDGYRTEICWPVRVPED</sequence>
<reference evidence="3" key="1">
    <citation type="submission" date="2021-01" db="EMBL/GenBank/DDBJ databases">
        <title>Whole genome shotgun sequence of Virgisporangium aurantiacum NBRC 16421.</title>
        <authorList>
            <person name="Komaki H."/>
            <person name="Tamura T."/>
        </authorList>
    </citation>
    <scope>NUCLEOTIDE SEQUENCE</scope>
    <source>
        <strain evidence="3">NBRC 16421</strain>
    </source>
</reference>
<comment type="caution">
    <text evidence="3">The sequence shown here is derived from an EMBL/GenBank/DDBJ whole genome shotgun (WGS) entry which is preliminary data.</text>
</comment>
<keyword evidence="1" id="KW-0238">DNA-binding</keyword>
<dbReference type="InterPro" id="IPR029442">
    <property type="entry name" value="GyrI-like"/>
</dbReference>
<evidence type="ECO:0000313" key="3">
    <source>
        <dbReference type="EMBL" id="GIJ64089.1"/>
    </source>
</evidence>
<dbReference type="SMART" id="SM00422">
    <property type="entry name" value="HTH_MERR"/>
    <property type="match status" value="1"/>
</dbReference>
<accession>A0A8J4E7A7</accession>
<dbReference type="Pfam" id="PF06445">
    <property type="entry name" value="GyrI-like"/>
    <property type="match status" value="1"/>
</dbReference>
<dbReference type="InterPro" id="IPR000551">
    <property type="entry name" value="MerR-type_HTH_dom"/>
</dbReference>
<dbReference type="PROSITE" id="PS50937">
    <property type="entry name" value="HTH_MERR_2"/>
    <property type="match status" value="1"/>
</dbReference>
<evidence type="ECO:0000256" key="1">
    <source>
        <dbReference type="ARBA" id="ARBA00023125"/>
    </source>
</evidence>
<dbReference type="InterPro" id="IPR047057">
    <property type="entry name" value="MerR_fam"/>
</dbReference>
<dbReference type="Pfam" id="PF13411">
    <property type="entry name" value="MerR_1"/>
    <property type="match status" value="1"/>
</dbReference>
<dbReference type="AlphaFoldDB" id="A0A8J4E7A7"/>
<dbReference type="InterPro" id="IPR010499">
    <property type="entry name" value="AraC_E-bd"/>
</dbReference>
<protein>
    <recommendedName>
        <fullName evidence="2">HTH merR-type domain-containing protein</fullName>
    </recommendedName>
</protein>
<dbReference type="EMBL" id="BOPG01000107">
    <property type="protein sequence ID" value="GIJ64089.1"/>
    <property type="molecule type" value="Genomic_DNA"/>
</dbReference>
<dbReference type="InterPro" id="IPR011256">
    <property type="entry name" value="Reg_factor_effector_dom_sf"/>
</dbReference>
<dbReference type="SUPFAM" id="SSF46955">
    <property type="entry name" value="Putative DNA-binding domain"/>
    <property type="match status" value="1"/>
</dbReference>
<gene>
    <name evidence="3" type="ORF">Vau01_116050</name>
</gene>
<feature type="domain" description="HTH merR-type" evidence="2">
    <location>
        <begin position="4"/>
        <end position="74"/>
    </location>
</feature>
<dbReference type="Proteomes" id="UP000612585">
    <property type="component" value="Unassembled WGS sequence"/>
</dbReference>
<dbReference type="SMART" id="SM00871">
    <property type="entry name" value="AraC_E_bind"/>
    <property type="match status" value="1"/>
</dbReference>
<dbReference type="SUPFAM" id="SSF55136">
    <property type="entry name" value="Probable bacterial effector-binding domain"/>
    <property type="match status" value="1"/>
</dbReference>
<organism evidence="3 4">
    <name type="scientific">Virgisporangium aurantiacum</name>
    <dbReference type="NCBI Taxonomy" id="175570"/>
    <lineage>
        <taxon>Bacteria</taxon>
        <taxon>Bacillati</taxon>
        <taxon>Actinomycetota</taxon>
        <taxon>Actinomycetes</taxon>
        <taxon>Micromonosporales</taxon>
        <taxon>Micromonosporaceae</taxon>
        <taxon>Virgisporangium</taxon>
    </lineage>
</organism>
<evidence type="ECO:0000259" key="2">
    <source>
        <dbReference type="PROSITE" id="PS50937"/>
    </source>
</evidence>
<keyword evidence="4" id="KW-1185">Reference proteome</keyword>
<name>A0A8J4E7A7_9ACTN</name>
<dbReference type="GO" id="GO:0003700">
    <property type="term" value="F:DNA-binding transcription factor activity"/>
    <property type="evidence" value="ECO:0007669"/>
    <property type="project" value="InterPro"/>
</dbReference>
<proteinExistence type="predicted"/>